<evidence type="ECO:0000256" key="1">
    <source>
        <dbReference type="SAM" id="MobiDB-lite"/>
    </source>
</evidence>
<feature type="region of interest" description="Disordered" evidence="1">
    <location>
        <begin position="1"/>
        <end position="21"/>
    </location>
</feature>
<protein>
    <submittedName>
        <fullName evidence="2">Uncharacterized protein</fullName>
    </submittedName>
</protein>
<sequence length="56" mass="6085">MSTGNSESQPLTAPLSKLSKHSCSFRPSLRDLSCRKKGRILCLPFFGCTVSTPLTV</sequence>
<keyword evidence="3" id="KW-1185">Reference proteome</keyword>
<dbReference type="EMBL" id="CYRY02020334">
    <property type="protein sequence ID" value="VCW97020.1"/>
    <property type="molecule type" value="Genomic_DNA"/>
</dbReference>
<organism evidence="2 3">
    <name type="scientific">Gulo gulo</name>
    <name type="common">Wolverine</name>
    <name type="synonym">Gluton</name>
    <dbReference type="NCBI Taxonomy" id="48420"/>
    <lineage>
        <taxon>Eukaryota</taxon>
        <taxon>Metazoa</taxon>
        <taxon>Chordata</taxon>
        <taxon>Craniata</taxon>
        <taxon>Vertebrata</taxon>
        <taxon>Euteleostomi</taxon>
        <taxon>Mammalia</taxon>
        <taxon>Eutheria</taxon>
        <taxon>Laurasiatheria</taxon>
        <taxon>Carnivora</taxon>
        <taxon>Caniformia</taxon>
        <taxon>Musteloidea</taxon>
        <taxon>Mustelidae</taxon>
        <taxon>Guloninae</taxon>
        <taxon>Gulo</taxon>
    </lineage>
</organism>
<proteinExistence type="predicted"/>
<evidence type="ECO:0000313" key="3">
    <source>
        <dbReference type="Proteomes" id="UP000269945"/>
    </source>
</evidence>
<gene>
    <name evidence="2" type="ORF">BN2614_LOCUS6</name>
</gene>
<evidence type="ECO:0000313" key="2">
    <source>
        <dbReference type="EMBL" id="VCW97020.1"/>
    </source>
</evidence>
<comment type="caution">
    <text evidence="2">The sequence shown here is derived from an EMBL/GenBank/DDBJ whole genome shotgun (WGS) entry which is preliminary data.</text>
</comment>
<dbReference type="Proteomes" id="UP000269945">
    <property type="component" value="Unassembled WGS sequence"/>
</dbReference>
<name>A0A9X9Q1Q9_GULGU</name>
<dbReference type="AlphaFoldDB" id="A0A9X9Q1Q9"/>
<feature type="compositionally biased region" description="Polar residues" evidence="1">
    <location>
        <begin position="1"/>
        <end position="11"/>
    </location>
</feature>
<accession>A0A9X9Q1Q9</accession>
<reference evidence="2 3" key="1">
    <citation type="submission" date="2018-10" db="EMBL/GenBank/DDBJ databases">
        <authorList>
            <person name="Ekblom R."/>
            <person name="Jareborg N."/>
        </authorList>
    </citation>
    <scope>NUCLEOTIDE SEQUENCE [LARGE SCALE GENOMIC DNA]</scope>
    <source>
        <tissue evidence="2">Muscle</tissue>
    </source>
</reference>